<dbReference type="InterPro" id="IPR019734">
    <property type="entry name" value="TPR_rpt"/>
</dbReference>
<name>A0A413VXK5_9BACE</name>
<dbReference type="InterPro" id="IPR009003">
    <property type="entry name" value="Peptidase_S1_PA"/>
</dbReference>
<evidence type="ECO:0000256" key="3">
    <source>
        <dbReference type="PROSITE-ProRule" id="PRU00339"/>
    </source>
</evidence>
<comment type="caution">
    <text evidence="4">The sequence shown here is derived from an EMBL/GenBank/DDBJ whole genome shotgun (WGS) entry which is preliminary data.</text>
</comment>
<dbReference type="PANTHER" id="PTHR44858">
    <property type="entry name" value="TETRATRICOPEPTIDE REPEAT PROTEIN 6"/>
    <property type="match status" value="1"/>
</dbReference>
<dbReference type="SUPFAM" id="SSF50494">
    <property type="entry name" value="Trypsin-like serine proteases"/>
    <property type="match status" value="1"/>
</dbReference>
<dbReference type="GO" id="GO:0008233">
    <property type="term" value="F:peptidase activity"/>
    <property type="evidence" value="ECO:0007669"/>
    <property type="project" value="UniProtKB-KW"/>
</dbReference>
<keyword evidence="1" id="KW-0677">Repeat</keyword>
<evidence type="ECO:0000256" key="2">
    <source>
        <dbReference type="ARBA" id="ARBA00022803"/>
    </source>
</evidence>
<keyword evidence="4" id="KW-0645">Protease</keyword>
<dbReference type="SUPFAM" id="SSF48452">
    <property type="entry name" value="TPR-like"/>
    <property type="match status" value="2"/>
</dbReference>
<dbReference type="PROSITE" id="PS50005">
    <property type="entry name" value="TPR"/>
    <property type="match status" value="1"/>
</dbReference>
<accession>A0A413VXK5</accession>
<dbReference type="GO" id="GO:0009279">
    <property type="term" value="C:cell outer membrane"/>
    <property type="evidence" value="ECO:0007669"/>
    <property type="project" value="TreeGrafter"/>
</dbReference>
<dbReference type="InterPro" id="IPR050498">
    <property type="entry name" value="Ycf3"/>
</dbReference>
<dbReference type="InterPro" id="IPR011990">
    <property type="entry name" value="TPR-like_helical_dom_sf"/>
</dbReference>
<dbReference type="EMBL" id="QSGO01000001">
    <property type="protein sequence ID" value="RHB38310.1"/>
    <property type="molecule type" value="Genomic_DNA"/>
</dbReference>
<dbReference type="Pfam" id="PF13365">
    <property type="entry name" value="Trypsin_2"/>
    <property type="match status" value="1"/>
</dbReference>
<dbReference type="GO" id="GO:0046813">
    <property type="term" value="P:receptor-mediated virion attachment to host cell"/>
    <property type="evidence" value="ECO:0007669"/>
    <property type="project" value="TreeGrafter"/>
</dbReference>
<dbReference type="GO" id="GO:0006508">
    <property type="term" value="P:proteolysis"/>
    <property type="evidence" value="ECO:0007669"/>
    <property type="project" value="UniProtKB-KW"/>
</dbReference>
<keyword evidence="2 3" id="KW-0802">TPR repeat</keyword>
<dbReference type="Gene3D" id="1.25.40.10">
    <property type="entry name" value="Tetratricopeptide repeat domain"/>
    <property type="match status" value="2"/>
</dbReference>
<organism evidence="4 5">
    <name type="scientific">Bacteroides nordii</name>
    <dbReference type="NCBI Taxonomy" id="291645"/>
    <lineage>
        <taxon>Bacteria</taxon>
        <taxon>Pseudomonadati</taxon>
        <taxon>Bacteroidota</taxon>
        <taxon>Bacteroidia</taxon>
        <taxon>Bacteroidales</taxon>
        <taxon>Bacteroidaceae</taxon>
        <taxon>Bacteroides</taxon>
    </lineage>
</organism>
<dbReference type="Proteomes" id="UP000284379">
    <property type="component" value="Unassembled WGS sequence"/>
</dbReference>
<feature type="repeat" description="TPR" evidence="3">
    <location>
        <begin position="444"/>
        <end position="477"/>
    </location>
</feature>
<dbReference type="AlphaFoldDB" id="A0A413VXK5"/>
<proteinExistence type="predicted"/>
<sequence>MSVQWSMAQAPKWVEKAKRAVFSVVTYDKNDKILNTGNGFFVTEDGIALSDYSLFKGAERAVIVNFEGKQMPVNAILGADDMYDVIKFRVAITEKKVPALVIATTAPAVGAEVYLLPYSTQKDRTCTSGKVQKVTKVGENYNYYTLDMRLKDKMVSCPVATTDGQVFGLAQKSSGKDTTNICYAAGAAFAMSQSISALSLGDLTLRNIGIKKGLPETEEQALVYLYMASSQSTPEVYMSLLDDFVKQFPNSPDGYLRRASTTVFNAKDDAAFDKAAADMEQALKVAQKKDDVYYNMAKQIYSYQLGKPEKVYKDWTYDKALEYVHKALAIDSLSVYVQLEGDIQFAKQDYPAALVSYEKVNRTNLASPATFFSAAKTMELMNADPKAVLAVMDSCVAHCPQPISADNAPYVLERAQMNMNAGEYRSAMLDYDTYFKAVDGQVNDVFYYYREQAEFKARQYQRALDDIAKAIELNPKELTYRAEQAVINLRVGRYEEALKVLDEVLAINPKYAEAYRLKGICLIQLKKQEEACANFAKAKELGDANVDELIKKHCK</sequence>
<protein>
    <submittedName>
        <fullName evidence="4">Serine protease</fullName>
    </submittedName>
</protein>
<dbReference type="SMART" id="SM00028">
    <property type="entry name" value="TPR"/>
    <property type="match status" value="3"/>
</dbReference>
<dbReference type="Pfam" id="PF13432">
    <property type="entry name" value="TPR_16"/>
    <property type="match status" value="1"/>
</dbReference>
<evidence type="ECO:0000313" key="4">
    <source>
        <dbReference type="EMBL" id="RHB38310.1"/>
    </source>
</evidence>
<keyword evidence="4" id="KW-0378">Hydrolase</keyword>
<gene>
    <name evidence="4" type="ORF">DW888_00350</name>
</gene>
<evidence type="ECO:0000313" key="5">
    <source>
        <dbReference type="Proteomes" id="UP000284379"/>
    </source>
</evidence>
<dbReference type="PANTHER" id="PTHR44858:SF1">
    <property type="entry name" value="UDP-N-ACETYLGLUCOSAMINE--PEPTIDE N-ACETYLGLUCOSAMINYLTRANSFERASE SPINDLY-RELATED"/>
    <property type="match status" value="1"/>
</dbReference>
<dbReference type="Gene3D" id="2.40.10.120">
    <property type="match status" value="1"/>
</dbReference>
<evidence type="ECO:0000256" key="1">
    <source>
        <dbReference type="ARBA" id="ARBA00022737"/>
    </source>
</evidence>
<reference evidence="4 5" key="1">
    <citation type="submission" date="2018-08" db="EMBL/GenBank/DDBJ databases">
        <title>A genome reference for cultivated species of the human gut microbiota.</title>
        <authorList>
            <person name="Zou Y."/>
            <person name="Xue W."/>
            <person name="Luo G."/>
        </authorList>
    </citation>
    <scope>NUCLEOTIDE SEQUENCE [LARGE SCALE GENOMIC DNA]</scope>
    <source>
        <strain evidence="4 5">AM40-30BH</strain>
    </source>
</reference>